<dbReference type="RefSeq" id="WP_230340097.1">
    <property type="nucleotide sequence ID" value="NZ_CP069798.1"/>
</dbReference>
<dbReference type="Proteomes" id="UP000653156">
    <property type="component" value="Chromosome"/>
</dbReference>
<reference evidence="1" key="1">
    <citation type="submission" date="2021-02" db="EMBL/GenBank/DDBJ databases">
        <title>Neisseriaceae sp. 26B isolated from the cloaca of a Common Toad-headed Turtle (Mesoclemmys nasuta).</title>
        <authorList>
            <person name="Spergser J."/>
            <person name="Busse H.-J."/>
        </authorList>
    </citation>
    <scope>NUCLEOTIDE SEQUENCE</scope>
    <source>
        <strain evidence="1">26B</strain>
    </source>
</reference>
<sequence>MNPKHPQNDTCDLTPATQMEAEERALVQDDRCDDYLTRQAAVAEQQDAPATPLPPQDTIRPQVTVNTESLSACHAPTSADEMEAEERELVIENSVDDVLTYAQQPLSDEEIRARALTREADIRPQAEDGTAC</sequence>
<proteinExistence type="predicted"/>
<gene>
    <name evidence="1" type="ORF">JQU52_05335</name>
</gene>
<protein>
    <submittedName>
        <fullName evidence="1">Uncharacterized protein</fullName>
    </submittedName>
</protein>
<name>A0A892ZLV1_9NEIS</name>
<accession>A0A892ZLV1</accession>
<evidence type="ECO:0000313" key="1">
    <source>
        <dbReference type="EMBL" id="QRQ83420.1"/>
    </source>
</evidence>
<evidence type="ECO:0000313" key="2">
    <source>
        <dbReference type="Proteomes" id="UP000653156"/>
    </source>
</evidence>
<organism evidence="1 2">
    <name type="scientific">Paralysiella testudinis</name>
    <dbReference type="NCBI Taxonomy" id="2809020"/>
    <lineage>
        <taxon>Bacteria</taxon>
        <taxon>Pseudomonadati</taxon>
        <taxon>Pseudomonadota</taxon>
        <taxon>Betaproteobacteria</taxon>
        <taxon>Neisseriales</taxon>
        <taxon>Neisseriaceae</taxon>
        <taxon>Paralysiella</taxon>
    </lineage>
</organism>
<keyword evidence="2" id="KW-1185">Reference proteome</keyword>
<dbReference type="EMBL" id="CP069798">
    <property type="protein sequence ID" value="QRQ83420.1"/>
    <property type="molecule type" value="Genomic_DNA"/>
</dbReference>
<dbReference type="KEGG" id="ptes:JQU52_05335"/>
<dbReference type="AlphaFoldDB" id="A0A892ZLV1"/>